<name>A0A369C633_9GAMM</name>
<proteinExistence type="inferred from homology"/>
<dbReference type="AlphaFoldDB" id="A0A369C633"/>
<dbReference type="CDD" id="cd16323">
    <property type="entry name" value="Syd"/>
    <property type="match status" value="1"/>
</dbReference>
<reference evidence="5 6" key="1">
    <citation type="submission" date="2018-07" db="EMBL/GenBank/DDBJ databases">
        <title>Genomic Encyclopedia of Type Strains, Phase IV (KMG-IV): sequencing the most valuable type-strain genomes for metagenomic binning, comparative biology and taxonomic classification.</title>
        <authorList>
            <person name="Goeker M."/>
        </authorList>
    </citation>
    <scope>NUCLEOTIDE SEQUENCE [LARGE SCALE GENOMIC DNA]</scope>
    <source>
        <strain evidence="5 6">DSM 26407</strain>
    </source>
</reference>
<dbReference type="NCBIfam" id="NF003439">
    <property type="entry name" value="PRK04968.1"/>
    <property type="match status" value="1"/>
</dbReference>
<gene>
    <name evidence="4" type="primary">syd</name>
    <name evidence="5" type="ORF">DFQ59_108115</name>
</gene>
<organism evidence="5 6">
    <name type="scientific">Thioalbus denitrificans</name>
    <dbReference type="NCBI Taxonomy" id="547122"/>
    <lineage>
        <taxon>Bacteria</taxon>
        <taxon>Pseudomonadati</taxon>
        <taxon>Pseudomonadota</taxon>
        <taxon>Gammaproteobacteria</taxon>
        <taxon>Chromatiales</taxon>
        <taxon>Ectothiorhodospiraceae</taxon>
        <taxon>Thioalbus</taxon>
    </lineage>
</organism>
<dbReference type="InterPro" id="IPR009948">
    <property type="entry name" value="Syd"/>
</dbReference>
<keyword evidence="2 4" id="KW-0997">Cell inner membrane</keyword>
<keyword evidence="1 4" id="KW-1003">Cell membrane</keyword>
<dbReference type="EMBL" id="QPJY01000008">
    <property type="protein sequence ID" value="RCX28087.1"/>
    <property type="molecule type" value="Genomic_DNA"/>
</dbReference>
<comment type="subcellular location">
    <subcellularLocation>
        <location evidence="4">Cell inner membrane</location>
        <topology evidence="4">Peripheral membrane protein</topology>
        <orientation evidence="4">Cytoplasmic side</orientation>
    </subcellularLocation>
    <text evidence="4">Loosely associated with the cytoplasmic side of the inner membrane, probably via SecY.</text>
</comment>
<dbReference type="RefSeq" id="WP_170142178.1">
    <property type="nucleotide sequence ID" value="NZ_QPJY01000008.1"/>
</dbReference>
<evidence type="ECO:0000256" key="1">
    <source>
        <dbReference type="ARBA" id="ARBA00022475"/>
    </source>
</evidence>
<evidence type="ECO:0000256" key="3">
    <source>
        <dbReference type="ARBA" id="ARBA00023136"/>
    </source>
</evidence>
<dbReference type="Gene3D" id="3.40.1580.20">
    <property type="entry name" value="Syd protein"/>
    <property type="match status" value="1"/>
</dbReference>
<keyword evidence="3 4" id="KW-0472">Membrane</keyword>
<dbReference type="InterPro" id="IPR038228">
    <property type="entry name" value="Syd_sf"/>
</dbReference>
<sequence>MSRDTGTLLEAYAERFISAWLARHGSLPEAEHDPDWPSPCEQGEPDWHGFVYWRPVAQSSALDWSGLETALETPVHPALKAYYGRFWSGHLPARHAEGGLDLIQLWNPADFERLVENLLGHALARRRARLPLTLFFACTEDPELILSLRNDDGSVVLERPARPSGRTLAPDLATFLEQLEPDVGAGDADRH</sequence>
<dbReference type="GO" id="GO:0009898">
    <property type="term" value="C:cytoplasmic side of plasma membrane"/>
    <property type="evidence" value="ECO:0007669"/>
    <property type="project" value="InterPro"/>
</dbReference>
<evidence type="ECO:0000313" key="5">
    <source>
        <dbReference type="EMBL" id="RCX28087.1"/>
    </source>
</evidence>
<evidence type="ECO:0000313" key="6">
    <source>
        <dbReference type="Proteomes" id="UP000252707"/>
    </source>
</evidence>
<comment type="function">
    <text evidence="4">Interacts with the SecY protein in vivo. May bind preferentially to an uncomplexed state of SecY, thus functioning either as a chelating agent for excess SecY in the cell or as a regulatory factor that negatively controls the translocase function.</text>
</comment>
<evidence type="ECO:0000256" key="2">
    <source>
        <dbReference type="ARBA" id="ARBA00022519"/>
    </source>
</evidence>
<accession>A0A369C633</accession>
<comment type="caution">
    <text evidence="5">The sequence shown here is derived from an EMBL/GenBank/DDBJ whole genome shotgun (WGS) entry which is preliminary data.</text>
</comment>
<keyword evidence="6" id="KW-1185">Reference proteome</keyword>
<dbReference type="Pfam" id="PF07348">
    <property type="entry name" value="Syd"/>
    <property type="match status" value="1"/>
</dbReference>
<protein>
    <recommendedName>
        <fullName evidence="4">Protein Syd</fullName>
    </recommendedName>
</protein>
<comment type="similarity">
    <text evidence="4">Belongs to the Syd family.</text>
</comment>
<evidence type="ECO:0000256" key="4">
    <source>
        <dbReference type="HAMAP-Rule" id="MF_01104"/>
    </source>
</evidence>
<dbReference type="HAMAP" id="MF_01104">
    <property type="entry name" value="Syd"/>
    <property type="match status" value="1"/>
</dbReference>
<dbReference type="Proteomes" id="UP000252707">
    <property type="component" value="Unassembled WGS sequence"/>
</dbReference>